<feature type="region of interest" description="Disordered" evidence="11">
    <location>
        <begin position="666"/>
        <end position="686"/>
    </location>
</feature>
<dbReference type="GO" id="GO:1902181">
    <property type="term" value="P:verruculogen biosynthetic process"/>
    <property type="evidence" value="ECO:0007669"/>
    <property type="project" value="UniProtKB-ARBA"/>
</dbReference>
<feature type="domain" description="Carrier" evidence="12">
    <location>
        <begin position="4370"/>
        <end position="4446"/>
    </location>
</feature>
<dbReference type="Pfam" id="PF00550">
    <property type="entry name" value="PP-binding"/>
    <property type="match status" value="5"/>
</dbReference>
<evidence type="ECO:0000313" key="14">
    <source>
        <dbReference type="Proteomes" id="UP000472372"/>
    </source>
</evidence>
<evidence type="ECO:0000256" key="10">
    <source>
        <dbReference type="ARBA" id="ARBA00079461"/>
    </source>
</evidence>
<dbReference type="Proteomes" id="UP000472372">
    <property type="component" value="Chromosome 3"/>
</dbReference>
<evidence type="ECO:0000313" key="13">
    <source>
        <dbReference type="EMBL" id="CAE7021457.1"/>
    </source>
</evidence>
<feature type="compositionally biased region" description="Polar residues" evidence="11">
    <location>
        <begin position="3277"/>
        <end position="3293"/>
    </location>
</feature>
<dbReference type="FunFam" id="3.30.559.10:FF:000016">
    <property type="entry name" value="Nonribosomal peptide synthase Pes1"/>
    <property type="match status" value="1"/>
</dbReference>
<proteinExistence type="inferred from homology"/>
<evidence type="ECO:0000256" key="6">
    <source>
        <dbReference type="ARBA" id="ARBA00029454"/>
    </source>
</evidence>
<dbReference type="SMART" id="SM00823">
    <property type="entry name" value="PKS_PP"/>
    <property type="match status" value="5"/>
</dbReference>
<dbReference type="GO" id="GO:0043041">
    <property type="term" value="P:amino acid activation for nonribosomal peptide biosynthetic process"/>
    <property type="evidence" value="ECO:0007669"/>
    <property type="project" value="TreeGrafter"/>
</dbReference>
<keyword evidence="3" id="KW-0597">Phosphoprotein</keyword>
<dbReference type="Gene3D" id="3.30.559.10">
    <property type="entry name" value="Chloramphenicol acetyltransferase-like domain"/>
    <property type="match status" value="6"/>
</dbReference>
<evidence type="ECO:0000256" key="9">
    <source>
        <dbReference type="ARBA" id="ARBA00078163"/>
    </source>
</evidence>
<dbReference type="InterPro" id="IPR009081">
    <property type="entry name" value="PP-bd_ACP"/>
</dbReference>
<dbReference type="InterPro" id="IPR045851">
    <property type="entry name" value="AMP-bd_C_sf"/>
</dbReference>
<name>A0A6S6VWF3_9PLEO</name>
<dbReference type="InterPro" id="IPR020845">
    <property type="entry name" value="AMP-binding_CS"/>
</dbReference>
<dbReference type="NCBIfam" id="TIGR01733">
    <property type="entry name" value="AA-adenyl-dom"/>
    <property type="match status" value="5"/>
</dbReference>
<evidence type="ECO:0000256" key="3">
    <source>
        <dbReference type="ARBA" id="ARBA00022553"/>
    </source>
</evidence>
<dbReference type="FunFam" id="3.40.50.980:FF:000001">
    <property type="entry name" value="Non-ribosomal peptide synthetase"/>
    <property type="match status" value="5"/>
</dbReference>
<dbReference type="CDD" id="cd19542">
    <property type="entry name" value="CT_NRPS-like"/>
    <property type="match status" value="2"/>
</dbReference>
<evidence type="ECO:0000256" key="7">
    <source>
        <dbReference type="ARBA" id="ARBA00051337"/>
    </source>
</evidence>
<dbReference type="InterPro" id="IPR006162">
    <property type="entry name" value="Ppantetheine_attach_site"/>
</dbReference>
<dbReference type="Gene3D" id="3.30.559.30">
    <property type="entry name" value="Nonribosomal peptide synthetase, condensation domain"/>
    <property type="match status" value="7"/>
</dbReference>
<dbReference type="PROSITE" id="PS50075">
    <property type="entry name" value="CARRIER"/>
    <property type="match status" value="5"/>
</dbReference>
<dbReference type="InterPro" id="IPR000873">
    <property type="entry name" value="AMP-dep_synth/lig_dom"/>
</dbReference>
<evidence type="ECO:0000256" key="8">
    <source>
        <dbReference type="ARBA" id="ARBA00074714"/>
    </source>
</evidence>
<dbReference type="FunFam" id="3.30.559.30:FF:000003">
    <property type="entry name" value="Nonribosomal peptide synthase SidD"/>
    <property type="match status" value="3"/>
</dbReference>
<feature type="domain" description="Carrier" evidence="12">
    <location>
        <begin position="5450"/>
        <end position="5526"/>
    </location>
</feature>
<dbReference type="PROSITE" id="PS00012">
    <property type="entry name" value="PHOSPHOPANTETHEINE"/>
    <property type="match status" value="5"/>
</dbReference>
<dbReference type="FunFam" id="3.40.50.12780:FF:000014">
    <property type="entry name" value="Nonribosomal peptide synthetase 1"/>
    <property type="match status" value="5"/>
</dbReference>
<organism evidence="13 14">
    <name type="scientific">Pyrenophora teres f. teres</name>
    <dbReference type="NCBI Taxonomy" id="97479"/>
    <lineage>
        <taxon>Eukaryota</taxon>
        <taxon>Fungi</taxon>
        <taxon>Dikarya</taxon>
        <taxon>Ascomycota</taxon>
        <taxon>Pezizomycotina</taxon>
        <taxon>Dothideomycetes</taxon>
        <taxon>Pleosporomycetidae</taxon>
        <taxon>Pleosporales</taxon>
        <taxon>Pleosporineae</taxon>
        <taxon>Pleosporaceae</taxon>
        <taxon>Pyrenophora</taxon>
    </lineage>
</organism>
<dbReference type="CDD" id="cd19545">
    <property type="entry name" value="FUM14_C_NRPS-like"/>
    <property type="match status" value="3"/>
</dbReference>
<gene>
    <name evidence="13" type="ORF">PTTW11_03265</name>
</gene>
<dbReference type="FunFam" id="1.10.1200.10:FF:000028">
    <property type="entry name" value="Nonribosomal peptide synthetase 13"/>
    <property type="match status" value="1"/>
</dbReference>
<dbReference type="Gene3D" id="1.10.1200.10">
    <property type="entry name" value="ACP-like"/>
    <property type="match status" value="5"/>
</dbReference>
<feature type="region of interest" description="Disordered" evidence="11">
    <location>
        <begin position="3277"/>
        <end position="3297"/>
    </location>
</feature>
<keyword evidence="4" id="KW-0436">Ligase</keyword>
<dbReference type="InterPro" id="IPR010071">
    <property type="entry name" value="AA_adenyl_dom"/>
</dbReference>
<dbReference type="CDD" id="cd05918">
    <property type="entry name" value="A_NRPS_SidN3_like"/>
    <property type="match status" value="5"/>
</dbReference>
<dbReference type="SUPFAM" id="SSF52777">
    <property type="entry name" value="CoA-dependent acyltransferases"/>
    <property type="match status" value="13"/>
</dbReference>
<dbReference type="InterPro" id="IPR036736">
    <property type="entry name" value="ACP-like_sf"/>
</dbReference>
<comment type="similarity">
    <text evidence="6">Belongs to the NRP synthetase family.</text>
</comment>
<dbReference type="GO" id="GO:0031177">
    <property type="term" value="F:phosphopantetheine binding"/>
    <property type="evidence" value="ECO:0007669"/>
    <property type="project" value="InterPro"/>
</dbReference>
<dbReference type="Pfam" id="PF00501">
    <property type="entry name" value="AMP-binding"/>
    <property type="match status" value="5"/>
</dbReference>
<comment type="pathway">
    <text evidence="1">Mycotoxin biosynthesis.</text>
</comment>
<accession>A0A6S6VWF3</accession>
<dbReference type="GO" id="GO:0005737">
    <property type="term" value="C:cytoplasm"/>
    <property type="evidence" value="ECO:0007669"/>
    <property type="project" value="TreeGrafter"/>
</dbReference>
<sequence>MDVTKSNDHQSCSLASVQHVLKLRERRLFNTAITYQRHDSRSVSHSTNITIQKCDEHDPSEYSIVLHVDEYESSFELACSYQNSQISSIQAKRVADTVGHILLAIIGNHGGKLENLDMVGKRDLKQLWTWNEEVPHAIDQCVHDLFTEQVKALPDAPAICAWDGELTYGELDVLSSKLASHLVQLGVKPEDIVPLCFEKSMWTVVAMLAVLKAGGAFVPLDPEHPVSRHEDIFKQTNAKVLLTSAQNASLWANLNRRVVTVSKATTSQLPSVVATTKPSVEPGNTAYVIFTSGSTGVPKGVMLEHRAVATSCLGHGQEFGITGLSRVLQFASYTFDACIAEIITTLLCGGCICVPSDSDRRNSLAKAISTMDVNWAFLTPSVARLLDPGLVPSLKILAIGGEQSSSADWNRWPGSVQKIHVYGPTECCIFCTGYTTKQGFEPSTIGTSVASVSWVVDPENHDRLAPLGSIGELLVEGPILARGYLNDVDKTAAAFIDDPVWLLEGYEGHTGRQGRLYKMGDLVRYDNDGNLVCLGRKDSQVKVRGQRVELGEVEHHVRECLPEAKQLAVEVIVPEGEGSHTMLAAFMRLDGATRVQQVGSKAGGDDSTAQVVFLAGVEEEELAQRLPRHMVPTVFFTLLHFPMTTSGKTDRKRLREMGASFTAQQLAEMRTSSQGPKRQPSTDAEQTMQRLWARVLGIEPDSIGLDDSFFRLGGDSIAAMKLVGEARQTGLQLSVADIFRHPKLAELAGRDTQQCSSSTVEEVPTFSLLGEDVDTAQVREEVAAMCSIDASIVEDVYPCTPLQEGLMSLTAKRAGDYIMQSVLELRPDVDEDAFCAAWEHVVQSTAALRTRIVQHNELDLLQVVVKENTQWTETQDLERYLKEDKAVSMGLGDPLAHYALVKEAWGGKRWFVWTIHHALYDGGSLPLILHAVKQVYSGAVLERQTSFNAFIQYLSQQDLEATAAYWQTALSDCEAVLFPPLPSTVTQPVADTTVEYQCPPLSKATLDTTTSTLIRAAWAIVTSCYTSSDDVVFGTTVAGRNAPIAGVEAMVGPTIATVPVRLRVQRDQTVFAFLQGLQQQSTDMIAHEQTGLQHIAKLGSGPRHVCGFQTLLVVQPVDDVLGNDDMLGEWRSYSKMQDFTTYALMVQFTLAAEGVQVTASFDARVIEHWVLEKMLRQFSCVMQQLAEAGEEKKVADIDTTTPQDRQQLWAWNADVPPAIERCVHNLFAEQARARPGAPAICAWDGELTYGELDALSSKLAGHLVQLGVKPEDMVPLCFEKSMWTVVAMLAVLKAGGAFVPLDPDHPASRHEEIFKQTGAQIVLTSSQHAMLFASSGRHQVTVGEATTYKLDPVMHSNHSLVQPTDAAYIMFTSGSTGVPKGVVLEHRSVVTSCLGHGQAFGITNLSRVLQFASYTFDACIAEIITTLVYGGCICVPSHSDRHNDLANAISTMDVNWALLTPSVARMLDPGAVQSLKILVLGGEQVNSADWDRWRTSIQLINGYGPTECSVCCNTYAGKQGFKSGTIGTSIASVSWVVDPKNHDRLAPLGSIGELLVEGPILARGYLNDIEKTEAAFIDDPAWLLEGYRGHAGRRGRLYKTGDLVRYDADGNLVCLGRKDSQVKVRGQRVELGEIEHHVRECLPEAKQLAVEVVLPSGQKDHAMLAAFVQLGDDTCDTLLVEGVLRTDLMVRVVFLAKVEEELAERLPGHMVPTVFFTLLQFPTTTSGKTDRKRLQEIGASFTAQQLAEMRTSSQGPKRQPSTEAERTMQRLWARVLGIELDSIGLDDSFFRLGGDSITAMQISSSARALHLSVSTGDILKKKTIALIACKLLPGNTLSRSVWRDPVNNAFDLTPIQHLYLTLDPSGRSSFDQCFFLELHDRVQHQLLVTALTALVQRHSMLRARFQRQTGGRWRQYISEHDSSSLIVKHIHTRDTAEIVEALRQSRGSLDIERGPVLAAVLCDAGERQSLFVAIHHLVVDLVSWRVLLEELEDLLLGQTLPPALSTPFQAWHAAQAKYIEEHVPPSAVAQVELDPDQLSYWGVSPDDVLSSYAISEGFVLDRKTTSTLLGSCNDAFSTRPLELMVAALSYSFATIFSDRKPAAIFNEIHGREAWDSSIDLTRTVGWFTSMCPVQGANGAGLLDAIRETKDCMRSFQDNGWSYFASQFASASAADAFASLFPVEVLFNYQGLYQQLERKDSLFKNLPMPDSCEPASAALCPRFALFDVSLVVEQGCAKVSFVSDSRARHQDRIKKWIQKYMATLVDMSALLPHRSTEWTLSDLPLSFSCYIDLDRFRHKTLPGLEVRPEDVEDVFPCTPMQEGILTSQAKDLGAYWVCFIYEVIPNQETSISLARLQQAWKGVVHRHSLLRTLLVDNVPGSTGTTNVVLKGPQPSISVFSSEGTATIELFRSRYNPATQRHMGQLQHYLSICQLNNGKVYLCLDINHAIIDAHSRGILMQDFQKAYDADLDPHSALFCDFASYTKQQSQEEAGRYWAEYLDGVEPCHFPSLGDSGDARDTSRTVEVPGINAIAILAFCRVWEITPATIIQTAWALVLSRYTNSVTPCFGNLSSGRDLPIHNINDIFGPLIAMLPCQVHLHEQLTVLEALRTVQRDYASSLPYQTFPLANMHSLLKLGTSALFNTALSLQRIDNTEFQIASAITLKLDEGLDPTEYDIMVNAGYSRDAIEIGMTFRAGCVDLIQAIRLAGSFSQAMKAIIGEPNSYIHTLEILTYDERETIWARNADVPPSIERCVYDLFMEQANARPDAPAICAWDGEMSYGELDALSTRLASHLVQLGVQCGDVVPLCFEKSMWTVVAMLAILKAGGAFVPLDPDHPASRHEEIFKQTSAQIVLTSSQHATLFASSGRHQVTVSKATTSRLDPVIRSTHSLVKPTEAAYIMFTSGSTGVPKGVVLEHRAVVTSCLGHGQAFGITTLSRVLQFTSYTFDFCIAEIVTTLLYGGCICVPSDRYRHNDLAKAINAMDVNWALLTPSVARMLDPGIVQSLKILVLGGEQVNSTDWDRWPRSVQLINGYGPTECCIVCTGYTSEQEFISGTIGSPIASVGWVVDPENHNRLAPLGSIGELLVEGPILARGYLNDAEKTAASFVDDPAWLLEGYKGHTGRQGRLYKTGDLVRYDTDGNLVCLGRKDSQVKVRGQRVELGEVEHHVRECLPEVKQLAVEVVLPSGQKDHAMLAAFVQLDKGTHNALLKEKAGGDDWIAQVVFLTRVEEELAKRLPEHMVPTVFFSLLQFPTTTSGKTDRKRLQEMGASFTAQQLAEMRTSSQGPKRQPSTEAERTMQRLWARVLGIELNGIGLDDSFFRLGGDSIVAMKLVGEARRTGLQLSVADIFRHPRLVDLAHEQNSQCSSAAEEVPAFSLLGEDVNAVQLSRDAAAMCSVAASIVEDIYPCSPLQEGLMLLTAKRAGDYIMQSVLELQADVDEDAFRAAWECIVQSTAALRTRIVQHNELRLLQVVVAEKMQWTESEALEEYLKEDKAVSMGLGDPLARYALIKEACGGKRWFVWTVHHAVYDGWSLPLILHAVKQVYSGVALERQPSFNAFIQYLGQQKQKDATSYWQSALVDCEATLFPPLPSSVKQPVADTMVEYQCPPFTRCTTDMTMTTLIRAAWALVASRYTSSDDVVFGTTVTGRNAPVAGIEAMVGPTIATVPLRVHLQKDQVVPTLLECLQQQATGMIAYEQTGLQHIAKMGPGPQHACGFQTLLVVQPADDVLRSDDTLGEWRGHSKLQDFTTYALMVQCTLAAEGMQITASFDARVVEEWVVEKMLRQFSFIVQQLAEASEDSKVADIDTTTPEDRQQLWAWNQEVPPAVDRCIHDLFTEQVKALPDAPAICAWDGELTYGELDALSSKLAGHLIQLGVKREDMVPLCFEKSMWTVVAMLAVLKAGGVFVPLDPEHPRIRQRKILEQTRAKVVVVSSKQHLSLWADEAQNVIVVSRTSIQLLSDATQRTHATVYPMDAAYVLFTSGSTGKPKGVVIEHKALSTSCLGHGKAFNMSSSTRALQFTSYTADISIAEIITTLVYGGCICIPSHSDRLNDISLAIQSLQVNWAYLTPTVARLIDADAVPSLDVLLLGGAPVTLKECRRWKGKVELINTYGPTESCVLCSAFFGIENFESGLIGKLIASVGWVVDPEDHDRLAPLGSVGELLVEGPILARGYLNDVEKTEAAFIDNPAWLLEGYPGHEGRQGRLYKTGDLVRYSSDGNLVCLGRKDGQVKVHGQRVELGEVEHHVRECLPKAKQLAVEVVPPSGERDYAMLAAFIRLDDNTRDILLVNEDAGDDSTARVIFLAGVEEELAKRLPKHMVPTVFFALLHFPTTTSGKTDRKRLREIGASFTAQQLAEMRTSTQGPKRQPSTEAERTMQRLWARVLSIEPNSIGLDDSFFRIGGDSIAAMKLVGEARRMGLQISVADIFRHPKLADLAGIQTTQCSSATEEVSAYSLLGEDEDVMQVCKDVAAMCSVDTSAVNDVYPCSPLQEGLMSLTAKRSGDYIMQMVLELRDDVDEDAFRAAWEHVVQLTAVLRTRIVQHSELGLLQVVVKEKIQWTEAEDLEEYLKGDREEKSIGLGDRLTRYALIKEACSEKRCFAWTIHHAVYDGWSLPLILHAVKQVYSGGVLQRQPSFNAFIQYLGQQDHQSSISYWQTALANCEAVLFPPLPSTVTQSLADITVEYQCPPLSQSATDITMSTLVRAAWAIVTSRYTSSDDVVFGTTVTGRNAPIVHIDTIVGPTITTVPVRVRLQKHQTVFAFLKCLQQQVTDMIAYEQTGLQRIAKIGSGPRHACGFQTLLVVQPADDVLRSDDMLGEWRSYSEIQDFTTYALMVQFTLAAEGVQITASFDARVIEHWVLEKMLRQFSFIMQQLPEAGEEKKVADIDTITPQDRRQLWAWNQDVPPAIERCVHELFAEQARARPGAPAICAWDGELTYGELDALSSKLAGHLIQLGVKPEDIVPLCFEKSVWTVVAMLAVLKAGGAFVPLDPDHPASRREDIFRQTGAQVVLTSVQHSARWTGTSHEVVTVSEVLLQQSTSPVSTNSLVTDPRDAAYVIFTSGSTGIPKGVVLEHRSVVTSCLGHGRAFGITELSRVLQFSSYTFDACIAEIMTTLLYGGCICVPSDNDRRNDLATVISTMDVNCALLTPSVARLLEPSSVPSLQILVLQGEQVSFADWNRWPGSVQTINGYGPTECCVFCTGYTSVQGFQSGNIGTSIASVSWVVDPGNHNRLAPLGSIGELLVEGPILARGYLNDVDKTAAAFIDDPVWLLEGYEGHTGRQGRLYKTGDLVRYDNDGNLVCLGRKDSQVKVRGQRVELGEIEHHVRECLPEAKQLAVEVVLPSGQKNHAMLAAFVQLDKGTHNALLKEKVGGDDLTAQIILLTGVEDELAKRLPGHMVPTVFFALLHFPTTTSGKTDRTRLQEIGASFTAQQLAEMQTFCQGPKRQPSTEAEQTMQQLWAQVLRIKPDSIGLNDSFFRLGGDSIAAMKLVGEARRSGLQLSVADIFRHPKLAELAGPNTSQFCSTAEEVPAFSLLSSHVKDMIFSATMPFGHSILMDKVVDVLPVSYIQEFYIANGIGAPREAFNYFFIDLGTALDVQVLKHSCCALLDHFSILRTHFLDFQGKLYQVIPLHQELPFSIFDVDGPLAKESMAIYIRDLDQTSRLGLPTSFTLVRAATGMNRLIIRLSHAQYDGVCLPVMLRTLATIYQQEPLHLTTGFHNFLAYVRDRHSLSVHYWRGLLAGSYITNITSKICPKARKDIALQKVKVERNICTPQLPAGLTMASLISSAWAVVLSHIIGKEDVVYGLVVAGRNSNLLGITELMGPCINIIPVRVQAFSTKTSMELLQSVQDQYVSLSESDSMGLDDIIQHCTDWPAESMFDSIVQHQNIDEQPELVFAGKHT</sequence>
<dbReference type="PANTHER" id="PTHR45527">
    <property type="entry name" value="NONRIBOSOMAL PEPTIDE SYNTHETASE"/>
    <property type="match status" value="1"/>
</dbReference>
<reference evidence="13" key="1">
    <citation type="submission" date="2021-02" db="EMBL/GenBank/DDBJ databases">
        <authorList>
            <person name="Syme A R."/>
            <person name="Syme A R."/>
            <person name="Moolhuijzen P."/>
        </authorList>
    </citation>
    <scope>NUCLEOTIDE SEQUENCE</scope>
    <source>
        <strain evidence="13">W1-1</strain>
    </source>
</reference>
<evidence type="ECO:0000256" key="4">
    <source>
        <dbReference type="ARBA" id="ARBA00022598"/>
    </source>
</evidence>
<keyword evidence="2" id="KW-0596">Phosphopantetheine</keyword>
<dbReference type="FunFam" id="3.30.300.30:FF:000015">
    <property type="entry name" value="Nonribosomal peptide synthase SidD"/>
    <property type="match status" value="5"/>
</dbReference>
<keyword evidence="5" id="KW-0843">Virulence</keyword>
<feature type="domain" description="Carrier" evidence="12">
    <location>
        <begin position="1759"/>
        <end position="1835"/>
    </location>
</feature>
<dbReference type="NCBIfam" id="NF003417">
    <property type="entry name" value="PRK04813.1"/>
    <property type="match status" value="5"/>
</dbReference>
<comment type="catalytic activity">
    <reaction evidence="7">
        <text>L-proline + L-tryptophan + 2 ATP = brevianamide F + 2 AMP + 2 diphosphate + 2 H(+)</text>
        <dbReference type="Rhea" id="RHEA:35935"/>
        <dbReference type="ChEBI" id="CHEBI:15378"/>
        <dbReference type="ChEBI" id="CHEBI:30616"/>
        <dbReference type="ChEBI" id="CHEBI:33019"/>
        <dbReference type="ChEBI" id="CHEBI:57912"/>
        <dbReference type="ChEBI" id="CHEBI:60039"/>
        <dbReference type="ChEBI" id="CHEBI:64530"/>
        <dbReference type="ChEBI" id="CHEBI:456215"/>
    </reaction>
</comment>
<dbReference type="Gene3D" id="3.30.300.30">
    <property type="match status" value="5"/>
</dbReference>
<dbReference type="EMBL" id="HG992979">
    <property type="protein sequence ID" value="CAE7021457.1"/>
    <property type="molecule type" value="Genomic_DNA"/>
</dbReference>
<dbReference type="InterPro" id="IPR020806">
    <property type="entry name" value="PKS_PP-bd"/>
</dbReference>
<dbReference type="FunFam" id="3.30.559.30:FF:000002">
    <property type="entry name" value="Nonribosomal peptide synthase Pes1"/>
    <property type="match status" value="1"/>
</dbReference>
<dbReference type="InterPro" id="IPR001242">
    <property type="entry name" value="Condensation_dom"/>
</dbReference>
<dbReference type="FunFam" id="1.10.1200.10:FF:000005">
    <property type="entry name" value="Nonribosomal peptide synthetase 1"/>
    <property type="match status" value="4"/>
</dbReference>
<dbReference type="InterPro" id="IPR023213">
    <property type="entry name" value="CAT-like_dom_sf"/>
</dbReference>
<protein>
    <recommendedName>
        <fullName evidence="8">Nonribosomal peptide synthetase 13</fullName>
    </recommendedName>
    <alternativeName>
        <fullName evidence="9">Brevianamide F synthase</fullName>
    </alternativeName>
    <alternativeName>
        <fullName evidence="10">Fumitremorgin biosynthesis protein A</fullName>
    </alternativeName>
</protein>
<dbReference type="SUPFAM" id="SSF47336">
    <property type="entry name" value="ACP-like"/>
    <property type="match status" value="5"/>
</dbReference>
<dbReference type="GO" id="GO:0016874">
    <property type="term" value="F:ligase activity"/>
    <property type="evidence" value="ECO:0007669"/>
    <property type="project" value="UniProtKB-KW"/>
</dbReference>
<dbReference type="InterPro" id="IPR042099">
    <property type="entry name" value="ANL_N_sf"/>
</dbReference>
<dbReference type="Gene3D" id="3.40.50.12780">
    <property type="entry name" value="N-terminal domain of ligase-like"/>
    <property type="match status" value="5"/>
</dbReference>
<evidence type="ECO:0000256" key="11">
    <source>
        <dbReference type="SAM" id="MobiDB-lite"/>
    </source>
</evidence>
<evidence type="ECO:0000256" key="1">
    <source>
        <dbReference type="ARBA" id="ARBA00004685"/>
    </source>
</evidence>
<dbReference type="Pfam" id="PF00668">
    <property type="entry name" value="Condensation"/>
    <property type="match status" value="6"/>
</dbReference>
<dbReference type="PANTHER" id="PTHR45527:SF1">
    <property type="entry name" value="FATTY ACID SYNTHASE"/>
    <property type="match status" value="1"/>
</dbReference>
<dbReference type="PROSITE" id="PS00455">
    <property type="entry name" value="AMP_BINDING"/>
    <property type="match status" value="5"/>
</dbReference>
<feature type="domain" description="Carrier" evidence="12">
    <location>
        <begin position="679"/>
        <end position="755"/>
    </location>
</feature>
<feature type="domain" description="Carrier" evidence="12">
    <location>
        <begin position="3290"/>
        <end position="3366"/>
    </location>
</feature>
<evidence type="ECO:0000256" key="5">
    <source>
        <dbReference type="ARBA" id="ARBA00023026"/>
    </source>
</evidence>
<evidence type="ECO:0000259" key="12">
    <source>
        <dbReference type="PROSITE" id="PS50075"/>
    </source>
</evidence>
<dbReference type="SUPFAM" id="SSF56801">
    <property type="entry name" value="Acetyl-CoA synthetase-like"/>
    <property type="match status" value="5"/>
</dbReference>
<evidence type="ECO:0000256" key="2">
    <source>
        <dbReference type="ARBA" id="ARBA00022450"/>
    </source>
</evidence>